<dbReference type="AlphaFoldDB" id="A0A371HHP9"/>
<evidence type="ECO:0000313" key="1">
    <source>
        <dbReference type="EMBL" id="RDY02279.1"/>
    </source>
</evidence>
<gene>
    <name evidence="1" type="ORF">CR513_14292</name>
</gene>
<evidence type="ECO:0000313" key="2">
    <source>
        <dbReference type="Proteomes" id="UP000257109"/>
    </source>
</evidence>
<organism evidence="1 2">
    <name type="scientific">Mucuna pruriens</name>
    <name type="common">Velvet bean</name>
    <name type="synonym">Dolichos pruriens</name>
    <dbReference type="NCBI Taxonomy" id="157652"/>
    <lineage>
        <taxon>Eukaryota</taxon>
        <taxon>Viridiplantae</taxon>
        <taxon>Streptophyta</taxon>
        <taxon>Embryophyta</taxon>
        <taxon>Tracheophyta</taxon>
        <taxon>Spermatophyta</taxon>
        <taxon>Magnoliopsida</taxon>
        <taxon>eudicotyledons</taxon>
        <taxon>Gunneridae</taxon>
        <taxon>Pentapetalae</taxon>
        <taxon>rosids</taxon>
        <taxon>fabids</taxon>
        <taxon>Fabales</taxon>
        <taxon>Fabaceae</taxon>
        <taxon>Papilionoideae</taxon>
        <taxon>50 kb inversion clade</taxon>
        <taxon>NPAAA clade</taxon>
        <taxon>indigoferoid/millettioid clade</taxon>
        <taxon>Phaseoleae</taxon>
        <taxon>Mucuna</taxon>
    </lineage>
</organism>
<proteinExistence type="predicted"/>
<dbReference type="Proteomes" id="UP000257109">
    <property type="component" value="Unassembled WGS sequence"/>
</dbReference>
<dbReference type="EMBL" id="QJKJ01002565">
    <property type="protein sequence ID" value="RDY02279.1"/>
    <property type="molecule type" value="Genomic_DNA"/>
</dbReference>
<comment type="caution">
    <text evidence="1">The sequence shown here is derived from an EMBL/GenBank/DDBJ whole genome shotgun (WGS) entry which is preliminary data.</text>
</comment>
<reference evidence="1" key="1">
    <citation type="submission" date="2018-05" db="EMBL/GenBank/DDBJ databases">
        <title>Draft genome of Mucuna pruriens seed.</title>
        <authorList>
            <person name="Nnadi N.E."/>
            <person name="Vos R."/>
            <person name="Hasami M.H."/>
            <person name="Devisetty U.K."/>
            <person name="Aguiy J.C."/>
        </authorList>
    </citation>
    <scope>NUCLEOTIDE SEQUENCE [LARGE SCALE GENOMIC DNA]</scope>
    <source>
        <strain evidence="1">JCA_2017</strain>
    </source>
</reference>
<name>A0A371HHP9_MUCPR</name>
<protein>
    <submittedName>
        <fullName evidence="1">Uncharacterized protein</fullName>
    </submittedName>
</protein>
<keyword evidence="2" id="KW-1185">Reference proteome</keyword>
<feature type="non-terminal residue" evidence="1">
    <location>
        <position position="1"/>
    </location>
</feature>
<accession>A0A371HHP9</accession>
<sequence length="110" mass="12668">MEPLPSLTKVFGMIVQQERRSDYLGSHLSTIFWFQLSTLRSFQLQKPTLQMGYSKGMLILLPYQSYSGNIQNLLALILQSPTTPITISTNLMNTHKLLGFWILDFGFWSH</sequence>